<evidence type="ECO:0000256" key="5">
    <source>
        <dbReference type="ARBA" id="ARBA00023002"/>
    </source>
</evidence>
<keyword evidence="6 9" id="KW-0627">Porphyrin biosynthesis</keyword>
<comment type="similarity">
    <text evidence="2 9 14">Belongs to the glutamyl-tRNA reductase family.</text>
</comment>
<evidence type="ECO:0000256" key="12">
    <source>
        <dbReference type="PIRSR" id="PIRSR000445-3"/>
    </source>
</evidence>
<dbReference type="SUPFAM" id="SSF69075">
    <property type="entry name" value="Glutamyl tRNA-reductase dimerization domain"/>
    <property type="match status" value="1"/>
</dbReference>
<dbReference type="Pfam" id="PF00745">
    <property type="entry name" value="GlutR_dimer"/>
    <property type="match status" value="1"/>
</dbReference>
<dbReference type="InterPro" id="IPR036291">
    <property type="entry name" value="NAD(P)-bd_dom_sf"/>
</dbReference>
<feature type="binding site" evidence="9 11">
    <location>
        <position position="121"/>
    </location>
    <ligand>
        <name>substrate</name>
    </ligand>
</feature>
<evidence type="ECO:0000313" key="18">
    <source>
        <dbReference type="EMBL" id="OGH04282.1"/>
    </source>
</evidence>
<dbReference type="PANTHER" id="PTHR43013:SF1">
    <property type="entry name" value="GLUTAMYL-TRNA REDUCTASE"/>
    <property type="match status" value="1"/>
</dbReference>
<evidence type="ECO:0000259" key="17">
    <source>
        <dbReference type="Pfam" id="PF05201"/>
    </source>
</evidence>
<organism evidence="18 19">
    <name type="scientific">Candidatus Lambdaproteobacteria bacterium RIFOXYD2_FULL_56_26</name>
    <dbReference type="NCBI Taxonomy" id="1817773"/>
    <lineage>
        <taxon>Bacteria</taxon>
        <taxon>Pseudomonadati</taxon>
        <taxon>Pseudomonadota</taxon>
        <taxon>Candidatus Lambdaproteobacteria</taxon>
    </lineage>
</organism>
<dbReference type="InterPro" id="IPR018214">
    <property type="entry name" value="GluRdtase_CS"/>
</dbReference>
<dbReference type="FunFam" id="3.40.50.720:FF:000031">
    <property type="entry name" value="Glutamyl-tRNA reductase"/>
    <property type="match status" value="1"/>
</dbReference>
<dbReference type="PIRSF" id="PIRSF000445">
    <property type="entry name" value="4pyrrol_synth_GluRdtase"/>
    <property type="match status" value="1"/>
</dbReference>
<evidence type="ECO:0000256" key="13">
    <source>
        <dbReference type="PIRSR" id="PIRSR000445-4"/>
    </source>
</evidence>
<dbReference type="SUPFAM" id="SSF51735">
    <property type="entry name" value="NAD(P)-binding Rossmann-fold domains"/>
    <property type="match status" value="1"/>
</dbReference>
<feature type="domain" description="Tetrapyrrole biosynthesis glutamyl-tRNA reductase dimerisation" evidence="15">
    <location>
        <begin position="321"/>
        <end position="422"/>
    </location>
</feature>
<dbReference type="InterPro" id="IPR006151">
    <property type="entry name" value="Shikm_DH/Glu-tRNA_Rdtase"/>
</dbReference>
<comment type="function">
    <text evidence="9">Catalyzes the NADPH-dependent reduction of glutamyl-tRNA(Glu) to glutamate 1-semialdehyde (GSA).</text>
</comment>
<evidence type="ECO:0000256" key="4">
    <source>
        <dbReference type="ARBA" id="ARBA00022857"/>
    </source>
</evidence>
<protein>
    <recommendedName>
        <fullName evidence="8 9">Glutamyl-tRNA reductase</fullName>
        <shortName evidence="9">GluTR</shortName>
        <ecNumber evidence="3 9">1.2.1.70</ecNumber>
    </recommendedName>
</protein>
<accession>A0A1F6H1Q1</accession>
<feature type="binding site" evidence="9 11">
    <location>
        <position position="110"/>
    </location>
    <ligand>
        <name>substrate</name>
    </ligand>
</feature>
<evidence type="ECO:0000256" key="6">
    <source>
        <dbReference type="ARBA" id="ARBA00023244"/>
    </source>
</evidence>
<dbReference type="InterPro" id="IPR015896">
    <property type="entry name" value="4pyrrol_synth_GluRdtase_dimer"/>
</dbReference>
<dbReference type="Pfam" id="PF05201">
    <property type="entry name" value="GlutR_N"/>
    <property type="match status" value="1"/>
</dbReference>
<dbReference type="InterPro" id="IPR036453">
    <property type="entry name" value="GluRdtase_dimer_dom_sf"/>
</dbReference>
<evidence type="ECO:0000256" key="7">
    <source>
        <dbReference type="ARBA" id="ARBA00047464"/>
    </source>
</evidence>
<comment type="catalytic activity">
    <reaction evidence="7 9 14">
        <text>(S)-4-amino-5-oxopentanoate + tRNA(Glu) + NADP(+) = L-glutamyl-tRNA(Glu) + NADPH + H(+)</text>
        <dbReference type="Rhea" id="RHEA:12344"/>
        <dbReference type="Rhea" id="RHEA-COMP:9663"/>
        <dbReference type="Rhea" id="RHEA-COMP:9680"/>
        <dbReference type="ChEBI" id="CHEBI:15378"/>
        <dbReference type="ChEBI" id="CHEBI:57501"/>
        <dbReference type="ChEBI" id="CHEBI:57783"/>
        <dbReference type="ChEBI" id="CHEBI:58349"/>
        <dbReference type="ChEBI" id="CHEBI:78442"/>
        <dbReference type="ChEBI" id="CHEBI:78520"/>
        <dbReference type="EC" id="1.2.1.70"/>
    </reaction>
</comment>
<dbReference type="InterPro" id="IPR000343">
    <property type="entry name" value="4pyrrol_synth_GluRdtase"/>
</dbReference>
<dbReference type="InterPro" id="IPR015895">
    <property type="entry name" value="4pyrrol_synth_GluRdtase_N"/>
</dbReference>
<dbReference type="FunFam" id="3.30.460.30:FF:000001">
    <property type="entry name" value="Glutamyl-tRNA reductase"/>
    <property type="match status" value="1"/>
</dbReference>
<evidence type="ECO:0000256" key="8">
    <source>
        <dbReference type="ARBA" id="ARBA00068659"/>
    </source>
</evidence>
<dbReference type="GO" id="GO:0008883">
    <property type="term" value="F:glutamyl-tRNA reductase activity"/>
    <property type="evidence" value="ECO:0007669"/>
    <property type="project" value="UniProtKB-UniRule"/>
</dbReference>
<feature type="binding site" evidence="9 11">
    <location>
        <begin position="49"/>
        <end position="52"/>
    </location>
    <ligand>
        <name>substrate</name>
    </ligand>
</feature>
<evidence type="ECO:0000256" key="9">
    <source>
        <dbReference type="HAMAP-Rule" id="MF_00087"/>
    </source>
</evidence>
<dbReference type="EC" id="1.2.1.70" evidence="3 9"/>
<evidence type="ECO:0000256" key="10">
    <source>
        <dbReference type="PIRSR" id="PIRSR000445-1"/>
    </source>
</evidence>
<dbReference type="HAMAP" id="MF_00087">
    <property type="entry name" value="Glu_tRNA_reductase"/>
    <property type="match status" value="1"/>
</dbReference>
<dbReference type="CDD" id="cd05213">
    <property type="entry name" value="NAD_bind_Glutamyl_tRNA_reduct"/>
    <property type="match status" value="1"/>
</dbReference>
<comment type="caution">
    <text evidence="18">The sequence shown here is derived from an EMBL/GenBank/DDBJ whole genome shotgun (WGS) entry which is preliminary data.</text>
</comment>
<evidence type="ECO:0000256" key="3">
    <source>
        <dbReference type="ARBA" id="ARBA00012970"/>
    </source>
</evidence>
<dbReference type="EMBL" id="MFNF01000005">
    <property type="protein sequence ID" value="OGH04282.1"/>
    <property type="molecule type" value="Genomic_DNA"/>
</dbReference>
<dbReference type="UniPathway" id="UPA00251">
    <property type="reaction ID" value="UER00316"/>
</dbReference>
<dbReference type="Proteomes" id="UP000177583">
    <property type="component" value="Unassembled WGS sequence"/>
</dbReference>
<feature type="domain" description="Glutamyl-tRNA reductase N-terminal" evidence="17">
    <location>
        <begin position="7"/>
        <end position="157"/>
    </location>
</feature>
<dbReference type="GO" id="GO:0019353">
    <property type="term" value="P:protoporphyrinogen IX biosynthetic process from glutamate"/>
    <property type="evidence" value="ECO:0007669"/>
    <property type="project" value="TreeGrafter"/>
</dbReference>
<feature type="binding site" evidence="9 11">
    <location>
        <begin position="115"/>
        <end position="117"/>
    </location>
    <ligand>
        <name>substrate</name>
    </ligand>
</feature>
<sequence>MKLGVLSSNYKHTAVEIREKLAVPQDQVKDLIAYLRRAAGLGEVMVLSTCNRVEIYFQAENPIKAVDQVEQAFFDFLGLEESVETGVHLVRFFGRDALNHIFRVTGSLESMVIGEPQITGQIKDFFLLSTEAGGCGFLLNQVFNRALLTAKRIRNETAIAKFAVSISFAAVELAKRIFDDLSDKTILIIGAGEMAELAVTHLLKAGCSHLLVTNRTFSRAVSLAEQFNGSAVRFEQMEKNLEAADIVISSTGAKGFVLSRSLIEGAMKRRKQQPMFLIDIAVPRDIDPEINQVSGAFVYDIDDLQNVVDTNRKEREKEAGKAQLIVEEELGQVDNWLATLEVVPTIKTFREEILALAQGELDKALSQMGELSDKQERVLRAAVHGLAYKILHQPTVKLKEAAMESNHKGQEYAGLICELFGLNPKEEKAPQKVFQLK</sequence>
<reference evidence="18 19" key="1">
    <citation type="journal article" date="2016" name="Nat. Commun.">
        <title>Thousands of microbial genomes shed light on interconnected biogeochemical processes in an aquifer system.</title>
        <authorList>
            <person name="Anantharaman K."/>
            <person name="Brown C.T."/>
            <person name="Hug L.A."/>
            <person name="Sharon I."/>
            <person name="Castelle C.J."/>
            <person name="Probst A.J."/>
            <person name="Thomas B.C."/>
            <person name="Singh A."/>
            <person name="Wilkins M.J."/>
            <person name="Karaoz U."/>
            <person name="Brodie E.L."/>
            <person name="Williams K.H."/>
            <person name="Hubbard S.S."/>
            <person name="Banfield J.F."/>
        </authorList>
    </citation>
    <scope>NUCLEOTIDE SEQUENCE [LARGE SCALE GENOMIC DNA]</scope>
</reference>
<evidence type="ECO:0000256" key="1">
    <source>
        <dbReference type="ARBA" id="ARBA00005059"/>
    </source>
</evidence>
<dbReference type="Pfam" id="PF01488">
    <property type="entry name" value="Shikimate_DH"/>
    <property type="match status" value="1"/>
</dbReference>
<comment type="miscellaneous">
    <text evidence="9">During catalysis, the active site Cys acts as a nucleophile attacking the alpha-carbonyl group of tRNA-bound glutamate with the formation of a thioester intermediate between enzyme and glutamate, and the concomitant release of tRNA(Glu). The thioester intermediate is finally reduced by direct hydride transfer from NADPH, to form the product GSA.</text>
</comment>
<comment type="domain">
    <text evidence="9">Possesses an unusual extended V-shaped dimeric structure with each monomer consisting of three distinct domains arranged along a curved 'spinal' alpha-helix. The N-terminal catalytic domain specifically recognizes the glutamate moiety of the substrate. The second domain is the NADPH-binding domain, and the third C-terminal domain is responsible for dimerization.</text>
</comment>
<evidence type="ECO:0000313" key="19">
    <source>
        <dbReference type="Proteomes" id="UP000177583"/>
    </source>
</evidence>
<evidence type="ECO:0000259" key="16">
    <source>
        <dbReference type="Pfam" id="PF01488"/>
    </source>
</evidence>
<keyword evidence="5 9" id="KW-0560">Oxidoreductase</keyword>
<dbReference type="GO" id="GO:0050661">
    <property type="term" value="F:NADP binding"/>
    <property type="evidence" value="ECO:0007669"/>
    <property type="project" value="InterPro"/>
</dbReference>
<dbReference type="PANTHER" id="PTHR43013">
    <property type="entry name" value="GLUTAMYL-TRNA REDUCTASE"/>
    <property type="match status" value="1"/>
</dbReference>
<dbReference type="InterPro" id="IPR036343">
    <property type="entry name" value="GluRdtase_N_sf"/>
</dbReference>
<evidence type="ECO:0000256" key="2">
    <source>
        <dbReference type="ARBA" id="ARBA00005916"/>
    </source>
</evidence>
<comment type="subunit">
    <text evidence="9">Homodimer.</text>
</comment>
<feature type="binding site" evidence="9 12">
    <location>
        <begin position="190"/>
        <end position="195"/>
    </location>
    <ligand>
        <name>NADP(+)</name>
        <dbReference type="ChEBI" id="CHEBI:58349"/>
    </ligand>
</feature>
<dbReference type="PROSITE" id="PS00747">
    <property type="entry name" value="GLUTR"/>
    <property type="match status" value="1"/>
</dbReference>
<keyword evidence="4 9" id="KW-0521">NADP</keyword>
<gene>
    <name evidence="9" type="primary">hemA</name>
    <name evidence="18" type="ORF">A2557_10815</name>
</gene>
<dbReference type="NCBIfam" id="TIGR01035">
    <property type="entry name" value="hemA"/>
    <property type="match status" value="1"/>
</dbReference>
<feature type="domain" description="Quinate/shikimate 5-dehydrogenase/glutamyl-tRNA reductase" evidence="16">
    <location>
        <begin position="172"/>
        <end position="307"/>
    </location>
</feature>
<dbReference type="SUPFAM" id="SSF69742">
    <property type="entry name" value="Glutamyl tRNA-reductase catalytic, N-terminal domain"/>
    <property type="match status" value="1"/>
</dbReference>
<dbReference type="AlphaFoldDB" id="A0A1F6H1Q1"/>
<evidence type="ECO:0000256" key="14">
    <source>
        <dbReference type="RuleBase" id="RU000584"/>
    </source>
</evidence>
<feature type="site" description="Important for activity" evidence="9 13">
    <location>
        <position position="100"/>
    </location>
</feature>
<comment type="pathway">
    <text evidence="1 9 14">Porphyrin-containing compound metabolism; protoporphyrin-IX biosynthesis; 5-aminolevulinate from L-glutamyl-tRNA(Glu): step 1/2.</text>
</comment>
<proteinExistence type="inferred from homology"/>
<feature type="active site" description="Nucleophile" evidence="9 10">
    <location>
        <position position="50"/>
    </location>
</feature>
<dbReference type="Gene3D" id="3.30.460.30">
    <property type="entry name" value="Glutamyl-tRNA reductase, N-terminal domain"/>
    <property type="match status" value="1"/>
</dbReference>
<evidence type="ECO:0000259" key="15">
    <source>
        <dbReference type="Pfam" id="PF00745"/>
    </source>
</evidence>
<evidence type="ECO:0000256" key="11">
    <source>
        <dbReference type="PIRSR" id="PIRSR000445-2"/>
    </source>
</evidence>
<name>A0A1F6H1Q1_9PROT</name>
<dbReference type="Gene3D" id="3.40.50.720">
    <property type="entry name" value="NAD(P)-binding Rossmann-like Domain"/>
    <property type="match status" value="1"/>
</dbReference>